<accession>A0A8S9NGN0</accession>
<proteinExistence type="predicted"/>
<dbReference type="InterPro" id="IPR014729">
    <property type="entry name" value="Rossmann-like_a/b/a_fold"/>
</dbReference>
<dbReference type="Gene3D" id="3.40.50.620">
    <property type="entry name" value="HUPs"/>
    <property type="match status" value="1"/>
</dbReference>
<protein>
    <submittedName>
        <fullName evidence="1">Uncharacterized protein</fullName>
    </submittedName>
</protein>
<reference evidence="1" key="1">
    <citation type="submission" date="2019-12" db="EMBL/GenBank/DDBJ databases">
        <title>Genome sequencing and annotation of Brassica cretica.</title>
        <authorList>
            <person name="Studholme D.J."/>
            <person name="Sarris P."/>
        </authorList>
    </citation>
    <scope>NUCLEOTIDE SEQUENCE</scope>
    <source>
        <strain evidence="1">PFS-109/04</strain>
        <tissue evidence="1">Leaf</tissue>
    </source>
</reference>
<evidence type="ECO:0000313" key="2">
    <source>
        <dbReference type="Proteomes" id="UP000712600"/>
    </source>
</evidence>
<dbReference type="AlphaFoldDB" id="A0A8S9NGN0"/>
<organism evidence="1 2">
    <name type="scientific">Brassica cretica</name>
    <name type="common">Mustard</name>
    <dbReference type="NCBI Taxonomy" id="69181"/>
    <lineage>
        <taxon>Eukaryota</taxon>
        <taxon>Viridiplantae</taxon>
        <taxon>Streptophyta</taxon>
        <taxon>Embryophyta</taxon>
        <taxon>Tracheophyta</taxon>
        <taxon>Spermatophyta</taxon>
        <taxon>Magnoliopsida</taxon>
        <taxon>eudicotyledons</taxon>
        <taxon>Gunneridae</taxon>
        <taxon>Pentapetalae</taxon>
        <taxon>rosids</taxon>
        <taxon>malvids</taxon>
        <taxon>Brassicales</taxon>
        <taxon>Brassicaceae</taxon>
        <taxon>Brassiceae</taxon>
        <taxon>Brassica</taxon>
    </lineage>
</organism>
<evidence type="ECO:0000313" key="1">
    <source>
        <dbReference type="EMBL" id="KAF3500179.1"/>
    </source>
</evidence>
<dbReference type="Proteomes" id="UP000712600">
    <property type="component" value="Unassembled WGS sequence"/>
</dbReference>
<gene>
    <name evidence="1" type="ORF">F2Q69_00043878</name>
</gene>
<comment type="caution">
    <text evidence="1">The sequence shown here is derived from an EMBL/GenBank/DDBJ whole genome shotgun (WGS) entry which is preliminary data.</text>
</comment>
<sequence>MKQKGSRERGVVVGKKVMVAVRASKEIPKAALLWTLTHVVQPGDRVRLLVVVPSNYTSKKIWGFSRFTSDCASGYGRFLAGTDTDRKDDIHESCSQMMFQLHNVYDAEKINVRIKIVFASPDGIIAAEAKKSNSNWVILDRKPTHQGFTETWNHLKIFTGEGVMNFPNRRISLIISKGEQAMMDAKGLGIT</sequence>
<name>A0A8S9NGN0_BRACR</name>
<dbReference type="EMBL" id="QGKX02001621">
    <property type="protein sequence ID" value="KAF3500179.1"/>
    <property type="molecule type" value="Genomic_DNA"/>
</dbReference>